<dbReference type="Pfam" id="PF06810">
    <property type="entry name" value="Phage_scaffold"/>
    <property type="match status" value="1"/>
</dbReference>
<evidence type="ECO:0000256" key="1">
    <source>
        <dbReference type="SAM" id="Coils"/>
    </source>
</evidence>
<protein>
    <submittedName>
        <fullName evidence="3">Minor structural protein</fullName>
    </submittedName>
</protein>
<evidence type="ECO:0000313" key="3">
    <source>
        <dbReference type="EMBL" id="DAF56789.1"/>
    </source>
</evidence>
<feature type="compositionally biased region" description="Basic and acidic residues" evidence="2">
    <location>
        <begin position="184"/>
        <end position="195"/>
    </location>
</feature>
<reference evidence="3" key="1">
    <citation type="journal article" date="2021" name="Proc. Natl. Acad. Sci. U.S.A.">
        <title>A Catalog of Tens of Thousands of Viruses from Human Metagenomes Reveals Hidden Associations with Chronic Diseases.</title>
        <authorList>
            <person name="Tisza M.J."/>
            <person name="Buck C.B."/>
        </authorList>
    </citation>
    <scope>NUCLEOTIDE SEQUENCE</scope>
    <source>
        <strain evidence="3">CtKFk2</strain>
    </source>
</reference>
<accession>A0A8S5T0C8</accession>
<name>A0A8S5T0C8_9CAUD</name>
<dbReference type="GO" id="GO:0019069">
    <property type="term" value="P:viral capsid assembly"/>
    <property type="evidence" value="ECO:0007669"/>
    <property type="project" value="InterPro"/>
</dbReference>
<proteinExistence type="predicted"/>
<feature type="region of interest" description="Disordered" evidence="2">
    <location>
        <begin position="160"/>
        <end position="195"/>
    </location>
</feature>
<dbReference type="EMBL" id="BK032722">
    <property type="protein sequence ID" value="DAF56789.1"/>
    <property type="molecule type" value="Genomic_DNA"/>
</dbReference>
<feature type="coiled-coil region" evidence="1">
    <location>
        <begin position="49"/>
        <end position="76"/>
    </location>
</feature>
<keyword evidence="1" id="KW-0175">Coiled coil</keyword>
<organism evidence="3">
    <name type="scientific">Siphoviridae sp. ctKFk2</name>
    <dbReference type="NCBI Taxonomy" id="2827841"/>
    <lineage>
        <taxon>Viruses</taxon>
        <taxon>Duplodnaviria</taxon>
        <taxon>Heunggongvirae</taxon>
        <taxon>Uroviricota</taxon>
        <taxon>Caudoviricetes</taxon>
    </lineage>
</organism>
<sequence length="207" mass="23954">MQLRDVLGEELFGQVDAKIQEHNNGIEDKLQHVRFVDLSEGGYISKEKYQSLETKANGLETQLGEANNTIKSYKDMDIDGIKQSAADWEKKYNEDTKALNDQIESDRKMFAAERFLDTQKIKSPLSRKTILHEFLEQKMEFKDGAFVGADEYMKGVKEKYPDEFEQEEPDGGKKTWVRGTHGTYRPETKSEEEAYLSRKYGNNKYAK</sequence>
<evidence type="ECO:0000256" key="2">
    <source>
        <dbReference type="SAM" id="MobiDB-lite"/>
    </source>
</evidence>
<dbReference type="InterPro" id="IPR009636">
    <property type="entry name" value="SCAF"/>
</dbReference>